<keyword evidence="3" id="KW-0833">Ubl conjugation pathway</keyword>
<reference evidence="4 5" key="1">
    <citation type="submission" date="2021-04" db="EMBL/GenBank/DDBJ databases">
        <authorList>
            <person name="Bliznina A."/>
        </authorList>
    </citation>
    <scope>NUCLEOTIDE SEQUENCE [LARGE SCALE GENOMIC DNA]</scope>
</reference>
<organism evidence="4 5">
    <name type="scientific">Oikopleura dioica</name>
    <name type="common">Tunicate</name>
    <dbReference type="NCBI Taxonomy" id="34765"/>
    <lineage>
        <taxon>Eukaryota</taxon>
        <taxon>Metazoa</taxon>
        <taxon>Chordata</taxon>
        <taxon>Tunicata</taxon>
        <taxon>Appendicularia</taxon>
        <taxon>Copelata</taxon>
        <taxon>Oikopleuridae</taxon>
        <taxon>Oikopleura</taxon>
    </lineage>
</organism>
<dbReference type="InterPro" id="IPR014806">
    <property type="entry name" value="Ufc1"/>
</dbReference>
<evidence type="ECO:0000256" key="2">
    <source>
        <dbReference type="ARBA" id="ARBA00013306"/>
    </source>
</evidence>
<protein>
    <recommendedName>
        <fullName evidence="2">Ubiquitin-fold modifier-conjugating enzyme 1</fullName>
    </recommendedName>
</protein>
<dbReference type="Pfam" id="PF08694">
    <property type="entry name" value="UFC1"/>
    <property type="match status" value="1"/>
</dbReference>
<name>A0ABN7S6K5_OIKDI</name>
<comment type="similarity">
    <text evidence="1">Belongs to the ubiquitin-conjugating enzyme family. UFC1 subfamily.</text>
</comment>
<evidence type="ECO:0000313" key="4">
    <source>
        <dbReference type="EMBL" id="CAG5094191.1"/>
    </source>
</evidence>
<gene>
    <name evidence="4" type="ORF">OKIOD_LOCUS4889</name>
</gene>
<proteinExistence type="inferred from homology"/>
<evidence type="ECO:0000313" key="5">
    <source>
        <dbReference type="Proteomes" id="UP001158576"/>
    </source>
</evidence>
<evidence type="ECO:0000256" key="1">
    <source>
        <dbReference type="ARBA" id="ARBA00008451"/>
    </source>
</evidence>
<dbReference type="InterPro" id="IPR016135">
    <property type="entry name" value="UBQ-conjugating_enzyme/RWD"/>
</dbReference>
<keyword evidence="5" id="KW-1185">Reference proteome</keyword>
<dbReference type="SUPFAM" id="SSF54495">
    <property type="entry name" value="UBC-like"/>
    <property type="match status" value="1"/>
</dbReference>
<accession>A0ABN7S6K5</accession>
<dbReference type="PIRSF" id="PIRSF008716">
    <property type="entry name" value="DUF1782"/>
    <property type="match status" value="1"/>
</dbReference>
<dbReference type="Gene3D" id="3.10.110.10">
    <property type="entry name" value="Ubiquitin Conjugating Enzyme"/>
    <property type="match status" value="1"/>
</dbReference>
<dbReference type="EMBL" id="OU015569">
    <property type="protein sequence ID" value="CAG5094191.1"/>
    <property type="molecule type" value="Genomic_DNA"/>
</dbReference>
<dbReference type="Proteomes" id="UP001158576">
    <property type="component" value="Chromosome XSR"/>
</dbReference>
<dbReference type="PANTHER" id="PTHR12921">
    <property type="entry name" value="UBIQUITIN-FOLD MODIFIER-CONJUGATING ENZYME 1"/>
    <property type="match status" value="1"/>
</dbReference>
<dbReference type="CDD" id="cd11686">
    <property type="entry name" value="UBCc_UFC1"/>
    <property type="match status" value="1"/>
</dbReference>
<evidence type="ECO:0000256" key="3">
    <source>
        <dbReference type="ARBA" id="ARBA00022786"/>
    </source>
</evidence>
<dbReference type="PANTHER" id="PTHR12921:SF0">
    <property type="entry name" value="UBIQUITIN-FOLD MODIFIER-CONJUGATING ENZYME 1"/>
    <property type="match status" value="1"/>
</dbReference>
<sequence length="160" mass="18599">MAEVSAEVAAIPCLSTNAGPRDTENWVTRVKEEYLALIQYIKQNKERDNDWFKLESNKEGTKWWGKCWYLYEHQRYEFRVEFDIPVAYPQAAIEITLPELEGKTAKMYRGGRICLTDHFKPLWQRNIPKFGIAHAMALGLAPWLAVEVPDLVQKKLISVE</sequence>